<keyword evidence="2" id="KW-0813">Transport</keyword>
<feature type="transmembrane region" description="Helical" evidence="9">
    <location>
        <begin position="6"/>
        <end position="24"/>
    </location>
</feature>
<feature type="compositionally biased region" description="Polar residues" evidence="8">
    <location>
        <begin position="89"/>
        <end position="101"/>
    </location>
</feature>
<evidence type="ECO:0000256" key="8">
    <source>
        <dbReference type="SAM" id="MobiDB-lite"/>
    </source>
</evidence>
<dbReference type="GO" id="GO:0015031">
    <property type="term" value="P:protein transport"/>
    <property type="evidence" value="ECO:0007669"/>
    <property type="project" value="UniProtKB-KW"/>
</dbReference>
<keyword evidence="7 9" id="KW-0472">Membrane</keyword>
<gene>
    <name evidence="10" type="ORF">CJ199_01285</name>
</gene>
<keyword evidence="3 9" id="KW-0812">Transmembrane</keyword>
<keyword evidence="5 9" id="KW-1133">Transmembrane helix</keyword>
<protein>
    <submittedName>
        <fullName evidence="10">Preprotein translocase subunit TatB</fullName>
    </submittedName>
</protein>
<reference evidence="10 11" key="1">
    <citation type="submission" date="2017-09" db="EMBL/GenBank/DDBJ databases">
        <title>Bacterial strain isolated from the female urinary microbiota.</title>
        <authorList>
            <person name="Thomas-White K."/>
            <person name="Kumar N."/>
            <person name="Forster S."/>
            <person name="Putonti C."/>
            <person name="Lawley T."/>
            <person name="Wolfe A.J."/>
        </authorList>
    </citation>
    <scope>NUCLEOTIDE SEQUENCE [LARGE SCALE GENOMIC DNA]</scope>
    <source>
        <strain evidence="10 11">UMB1301</strain>
    </source>
</reference>
<comment type="subcellular location">
    <subcellularLocation>
        <location evidence="1">Membrane</location>
        <topology evidence="1">Single-pass membrane protein</topology>
    </subcellularLocation>
</comment>
<evidence type="ECO:0000256" key="6">
    <source>
        <dbReference type="ARBA" id="ARBA00023010"/>
    </source>
</evidence>
<sequence>MDGMFGINGTEMIILIILALVVVGPSRMPEYAKKLGEFAKTFRRKAMDARRAVREDFGDEFDVDWQKLDPRQYDPRRIVREALAEEDGQPTQKETPTQTAVGISPVERYMEQAKKRDRTKPAPFDTEAT</sequence>
<evidence type="ECO:0000256" key="9">
    <source>
        <dbReference type="SAM" id="Phobius"/>
    </source>
</evidence>
<dbReference type="Pfam" id="PF02416">
    <property type="entry name" value="TatA_B_E"/>
    <property type="match status" value="1"/>
</dbReference>
<evidence type="ECO:0000256" key="4">
    <source>
        <dbReference type="ARBA" id="ARBA00022927"/>
    </source>
</evidence>
<evidence type="ECO:0000256" key="2">
    <source>
        <dbReference type="ARBA" id="ARBA00022448"/>
    </source>
</evidence>
<dbReference type="GO" id="GO:0016020">
    <property type="term" value="C:membrane"/>
    <property type="evidence" value="ECO:0007669"/>
    <property type="project" value="UniProtKB-ARBA"/>
</dbReference>
<dbReference type="AlphaFoldDB" id="A0A2N6VPX6"/>
<evidence type="ECO:0000313" key="11">
    <source>
        <dbReference type="Proteomes" id="UP000235598"/>
    </source>
</evidence>
<comment type="caution">
    <text evidence="10">The sequence shown here is derived from an EMBL/GenBank/DDBJ whole genome shotgun (WGS) entry which is preliminary data.</text>
</comment>
<organism evidence="10 11">
    <name type="scientific">Brevibacterium paucivorans</name>
    <dbReference type="NCBI Taxonomy" id="170994"/>
    <lineage>
        <taxon>Bacteria</taxon>
        <taxon>Bacillati</taxon>
        <taxon>Actinomycetota</taxon>
        <taxon>Actinomycetes</taxon>
        <taxon>Micrococcales</taxon>
        <taxon>Brevibacteriaceae</taxon>
        <taxon>Brevibacterium</taxon>
    </lineage>
</organism>
<dbReference type="Gene3D" id="1.20.5.3310">
    <property type="match status" value="1"/>
</dbReference>
<dbReference type="EMBL" id="PNHK01000001">
    <property type="protein sequence ID" value="PMD06063.1"/>
    <property type="molecule type" value="Genomic_DNA"/>
</dbReference>
<dbReference type="OrthoDB" id="3267321at2"/>
<dbReference type="Proteomes" id="UP000235598">
    <property type="component" value="Unassembled WGS sequence"/>
</dbReference>
<proteinExistence type="predicted"/>
<dbReference type="InterPro" id="IPR003369">
    <property type="entry name" value="TatA/B/E"/>
</dbReference>
<dbReference type="PRINTS" id="PR01506">
    <property type="entry name" value="TATBPROTEIN"/>
</dbReference>
<evidence type="ECO:0000256" key="3">
    <source>
        <dbReference type="ARBA" id="ARBA00022692"/>
    </source>
</evidence>
<evidence type="ECO:0000256" key="1">
    <source>
        <dbReference type="ARBA" id="ARBA00004167"/>
    </source>
</evidence>
<accession>A0A2N6VPX6</accession>
<feature type="region of interest" description="Disordered" evidence="8">
    <location>
        <begin position="82"/>
        <end position="129"/>
    </location>
</feature>
<keyword evidence="6" id="KW-0811">Translocation</keyword>
<name>A0A2N6VPX6_9MICO</name>
<evidence type="ECO:0000313" key="10">
    <source>
        <dbReference type="EMBL" id="PMD06063.1"/>
    </source>
</evidence>
<dbReference type="RefSeq" id="WP_102237718.1">
    <property type="nucleotide sequence ID" value="NZ_PNHK01000001.1"/>
</dbReference>
<keyword evidence="4" id="KW-0653">Protein transport</keyword>
<evidence type="ECO:0000256" key="7">
    <source>
        <dbReference type="ARBA" id="ARBA00023136"/>
    </source>
</evidence>
<evidence type="ECO:0000256" key="5">
    <source>
        <dbReference type="ARBA" id="ARBA00022989"/>
    </source>
</evidence>